<dbReference type="InterPro" id="IPR023996">
    <property type="entry name" value="TonB-dep_OMP_SusC/RagA"/>
</dbReference>
<evidence type="ECO:0000256" key="4">
    <source>
        <dbReference type="ARBA" id="ARBA00022692"/>
    </source>
</evidence>
<keyword evidence="6 8" id="KW-0472">Membrane</keyword>
<evidence type="ECO:0000256" key="8">
    <source>
        <dbReference type="PROSITE-ProRule" id="PRU01360"/>
    </source>
</evidence>
<keyword evidence="4 8" id="KW-0812">Transmembrane</keyword>
<dbReference type="NCBIfam" id="TIGR04056">
    <property type="entry name" value="OMP_RagA_SusC"/>
    <property type="match status" value="1"/>
</dbReference>
<dbReference type="GO" id="GO:0009279">
    <property type="term" value="C:cell outer membrane"/>
    <property type="evidence" value="ECO:0007669"/>
    <property type="project" value="UniProtKB-SubCell"/>
</dbReference>
<evidence type="ECO:0000256" key="1">
    <source>
        <dbReference type="ARBA" id="ARBA00004571"/>
    </source>
</evidence>
<comment type="subcellular location">
    <subcellularLocation>
        <location evidence="1 8">Cell outer membrane</location>
        <topology evidence="1 8">Multi-pass membrane protein</topology>
    </subcellularLocation>
</comment>
<keyword evidence="3 8" id="KW-1134">Transmembrane beta strand</keyword>
<evidence type="ECO:0000256" key="3">
    <source>
        <dbReference type="ARBA" id="ARBA00022452"/>
    </source>
</evidence>
<dbReference type="InterPro" id="IPR037066">
    <property type="entry name" value="Plug_dom_sf"/>
</dbReference>
<evidence type="ECO:0000256" key="2">
    <source>
        <dbReference type="ARBA" id="ARBA00022448"/>
    </source>
</evidence>
<dbReference type="Gene3D" id="2.170.130.10">
    <property type="entry name" value="TonB-dependent receptor, plug domain"/>
    <property type="match status" value="1"/>
</dbReference>
<dbReference type="InterPro" id="IPR036942">
    <property type="entry name" value="Beta-barrel_TonB_sf"/>
</dbReference>
<comment type="similarity">
    <text evidence="8 9">Belongs to the TonB-dependent receptor family.</text>
</comment>
<proteinExistence type="inferred from homology"/>
<accession>A0A1H9D8J7</accession>
<dbReference type="SUPFAM" id="SSF49464">
    <property type="entry name" value="Carboxypeptidase regulatory domain-like"/>
    <property type="match status" value="1"/>
</dbReference>
<evidence type="ECO:0000256" key="7">
    <source>
        <dbReference type="ARBA" id="ARBA00023237"/>
    </source>
</evidence>
<dbReference type="NCBIfam" id="TIGR04057">
    <property type="entry name" value="SusC_RagA_signa"/>
    <property type="match status" value="1"/>
</dbReference>
<evidence type="ECO:0000259" key="10">
    <source>
        <dbReference type="Pfam" id="PF00593"/>
    </source>
</evidence>
<dbReference type="Pfam" id="PF00593">
    <property type="entry name" value="TonB_dep_Rec_b-barrel"/>
    <property type="match status" value="1"/>
</dbReference>
<dbReference type="AlphaFoldDB" id="A0A1H9D8J7"/>
<dbReference type="Proteomes" id="UP000199021">
    <property type="component" value="Unassembled WGS sequence"/>
</dbReference>
<dbReference type="RefSeq" id="WP_090166553.1">
    <property type="nucleotide sequence ID" value="NZ_FOFB01000005.1"/>
</dbReference>
<evidence type="ECO:0000256" key="6">
    <source>
        <dbReference type="ARBA" id="ARBA00023136"/>
    </source>
</evidence>
<dbReference type="STRING" id="478744.SAMN05444359_105192"/>
<keyword evidence="2 8" id="KW-0813">Transport</keyword>
<feature type="domain" description="TonB-dependent receptor plug" evidence="11">
    <location>
        <begin position="129"/>
        <end position="235"/>
    </location>
</feature>
<keyword evidence="7 8" id="KW-0998">Cell outer membrane</keyword>
<dbReference type="Pfam" id="PF07715">
    <property type="entry name" value="Plug"/>
    <property type="match status" value="1"/>
</dbReference>
<organism evidence="12 13">
    <name type="scientific">Neolewinella agarilytica</name>
    <dbReference type="NCBI Taxonomy" id="478744"/>
    <lineage>
        <taxon>Bacteria</taxon>
        <taxon>Pseudomonadati</taxon>
        <taxon>Bacteroidota</taxon>
        <taxon>Saprospiria</taxon>
        <taxon>Saprospirales</taxon>
        <taxon>Lewinellaceae</taxon>
        <taxon>Neolewinella</taxon>
    </lineage>
</organism>
<sequence length="1033" mass="114165">MQNQLRRLQPGVRIREGFSLSFMLFCGLLFSFSLSAQQSISGTVNSADGDPLIGVSVVQVGTSSGVVTDLDGNYNFTLSPAGEQKVRFSYTGFAAKVVEVGSQSVINVILESDAELLDEVVVIGYGSEKKRDVLGSIASIKTEDIAQNTPVSAFDAIQGRLSGVQITGGGGPGEGTDIRIRGTSTLSGGVGPLYVVDGQQLENIDNLDPNSIASIEVLKDGASAAIYGSKSANGVVIITTKQGKAGRVSVELTHNTTLSELYRLLPVSNTRQRQLFETGRNGGVPSETDVDSLSTRFQQEVDIQDLLTQTAVRNQTNLALSGGGEKTKFYWNTGIVDEEGIIFNSSYRRYNSNLNVDFDLGNKFSAGTRLNASYEFRKGLNESSVLRQLAERPAYLPVRDFNGELFPETFGRQNPLAEALETRRDDRNFRANLFNYVEFKITPNLSLRSTLGINFRFRKRNNFDPLIVQRPGRPATGSELQDLTHDIQQENYLTYKKSFGKHRITALAGTQIQKWNIEFSRLQAVSFASDLVETFNNVAEVNLGATTTTRQGHALASFYGRLSYNFDGKYLFAATVRRDGSSRFGADRRYGNFPSVSAGWRLSAEPFWDGLRDVVSDFKVRVGYAITGNERIGNYDARLLYSPGFIYGGVNGVAPTQLSNPNLGWESTEQLNYGLDLEFFQGRAGVTLDIYRKTTDDLLYDVPLPEESGFGAVRQNIGSIENSGVELTLSGTPINTGKFKWFTSFNIATNDNKVLDLADDDGFEDGNFIIKEGEPLGNMFGYVNNGVFAYDESNAFTPDGVQLTPNFNDAGEFVNYTLNGSEFTGEVNQLRFGNTVLRGGDIIWDDLDGNFLINSFDRQVIGNGYADVFGGFFNEFTYAGVSLGVLFDYNFGNDIFRAYDNLRNFNNSFGRTPSPERIEGAWLQQGDVTEWPSMDRRRPQNRLNPNSQMVSSGDFVKLRSIRVGYSLPQSILGKADWINSVRLTLAVNNPVTWTEYTGYNPELNTRGNALQPGFDFLRYPSTTEYIFGLQARF</sequence>
<keyword evidence="5 9" id="KW-0798">TonB box</keyword>
<dbReference type="InterPro" id="IPR000531">
    <property type="entry name" value="Beta-barrel_TonB"/>
</dbReference>
<dbReference type="Pfam" id="PF13715">
    <property type="entry name" value="CarbopepD_reg_2"/>
    <property type="match status" value="1"/>
</dbReference>
<dbReference type="InterPro" id="IPR012910">
    <property type="entry name" value="Plug_dom"/>
</dbReference>
<dbReference type="InterPro" id="IPR023997">
    <property type="entry name" value="TonB-dep_OMP_SusC/RagA_CS"/>
</dbReference>
<evidence type="ECO:0000259" key="11">
    <source>
        <dbReference type="Pfam" id="PF07715"/>
    </source>
</evidence>
<feature type="domain" description="TonB-dependent receptor-like beta-barrel" evidence="10">
    <location>
        <begin position="397"/>
        <end position="762"/>
    </location>
</feature>
<protein>
    <submittedName>
        <fullName evidence="12">TonB-linked outer membrane protein, SusC/RagA family</fullName>
    </submittedName>
</protein>
<dbReference type="InterPro" id="IPR008969">
    <property type="entry name" value="CarboxyPept-like_regulatory"/>
</dbReference>
<dbReference type="EMBL" id="FOFB01000005">
    <property type="protein sequence ID" value="SEQ09812.1"/>
    <property type="molecule type" value="Genomic_DNA"/>
</dbReference>
<dbReference type="OrthoDB" id="9768177at2"/>
<keyword evidence="13" id="KW-1185">Reference proteome</keyword>
<evidence type="ECO:0000256" key="9">
    <source>
        <dbReference type="RuleBase" id="RU003357"/>
    </source>
</evidence>
<reference evidence="13" key="1">
    <citation type="submission" date="2016-10" db="EMBL/GenBank/DDBJ databases">
        <authorList>
            <person name="Varghese N."/>
            <person name="Submissions S."/>
        </authorList>
    </citation>
    <scope>NUCLEOTIDE SEQUENCE [LARGE SCALE GENOMIC DNA]</scope>
    <source>
        <strain evidence="13">DSM 24740</strain>
    </source>
</reference>
<dbReference type="Gene3D" id="2.60.40.1120">
    <property type="entry name" value="Carboxypeptidase-like, regulatory domain"/>
    <property type="match status" value="1"/>
</dbReference>
<gene>
    <name evidence="12" type="ORF">SAMN05444359_105192</name>
</gene>
<evidence type="ECO:0000313" key="12">
    <source>
        <dbReference type="EMBL" id="SEQ09812.1"/>
    </source>
</evidence>
<name>A0A1H9D8J7_9BACT</name>
<evidence type="ECO:0000256" key="5">
    <source>
        <dbReference type="ARBA" id="ARBA00023077"/>
    </source>
</evidence>
<dbReference type="InterPro" id="IPR039426">
    <property type="entry name" value="TonB-dep_rcpt-like"/>
</dbReference>
<dbReference type="Gene3D" id="2.40.170.20">
    <property type="entry name" value="TonB-dependent receptor, beta-barrel domain"/>
    <property type="match status" value="1"/>
</dbReference>
<dbReference type="PROSITE" id="PS52016">
    <property type="entry name" value="TONB_DEPENDENT_REC_3"/>
    <property type="match status" value="1"/>
</dbReference>
<dbReference type="SUPFAM" id="SSF56935">
    <property type="entry name" value="Porins"/>
    <property type="match status" value="1"/>
</dbReference>
<evidence type="ECO:0000313" key="13">
    <source>
        <dbReference type="Proteomes" id="UP000199021"/>
    </source>
</evidence>
<dbReference type="InParanoid" id="A0A1H9D8J7"/>